<dbReference type="EMBL" id="KE361645">
    <property type="protein sequence ID" value="EPQ26344.1"/>
    <property type="molecule type" value="Genomic_DNA"/>
</dbReference>
<accession>A0A061H2A1</accession>
<evidence type="ECO:0000256" key="1">
    <source>
        <dbReference type="SAM" id="MobiDB-lite"/>
    </source>
</evidence>
<dbReference type="PANTHER" id="PTHR33099">
    <property type="entry name" value="FE2OG DIOXYGENASE DOMAIN-CONTAINING PROTEIN"/>
    <property type="match status" value="1"/>
</dbReference>
<gene>
    <name evidence="3" type="ORF">PFL1_05992</name>
</gene>
<organism evidence="3 4">
    <name type="scientific">Pseudozyma flocculosa PF-1</name>
    <dbReference type="NCBI Taxonomy" id="1277687"/>
    <lineage>
        <taxon>Eukaryota</taxon>
        <taxon>Fungi</taxon>
        <taxon>Dikarya</taxon>
        <taxon>Basidiomycota</taxon>
        <taxon>Ustilaginomycotina</taxon>
        <taxon>Ustilaginomycetes</taxon>
        <taxon>Ustilaginales</taxon>
        <taxon>Ustilaginaceae</taxon>
        <taxon>Pseudozyma</taxon>
    </lineage>
</organism>
<dbReference type="PROSITE" id="PS51471">
    <property type="entry name" value="FE2OG_OXY"/>
    <property type="match status" value="1"/>
</dbReference>
<dbReference type="GeneID" id="19320072"/>
<dbReference type="eggNOG" id="ENOG502QTV7">
    <property type="taxonomic scope" value="Eukaryota"/>
</dbReference>
<evidence type="ECO:0000313" key="3">
    <source>
        <dbReference type="EMBL" id="EPQ26344.1"/>
    </source>
</evidence>
<dbReference type="Proteomes" id="UP000053664">
    <property type="component" value="Unassembled WGS sequence"/>
</dbReference>
<dbReference type="KEGG" id="pfp:PFL1_05992"/>
<sequence>MPGRRGYDRRRGSSSDGPEDWEYNWKRHFPDWDFYTVNEIDVPAEQVGEQSGPLHDLGQLLAEDPQHQLDRFSFGGATDLLPPLPGLRIEGYGRLTLPLDNATDAQRLAAVCQLAPFGRGQDTLIDPTVRKTWQIEPGKIAFGNPAWNEGIAAFAPLIAEKLGFPGTPLALHLYKLLFYEAGGHFGKHRDTEKEDGMFATLVVQLPSMHSGGQLLVYRGGTPITHDFGDAGGTAPFKCHYAVHYADAEHEITPVTEGYRLALVYSICWPAEPKDAAVPTSAGADAVNQMMTLLTRLLGEERQFHLFLEHDYTHKSISELGARALKGVDRERIARLQVANGCLSGDRVYDFYFAEAKRRTVYSFYQDAWDEYESPEVTFAQLHKLDGTSLAGSRDLASYFGHRDVLNPLGKSLLSLWRGHRKERLGDLGNEGPSQVTTYKKYVVVAWPRRLNQALEGIRVGQLEALRTLLTQEPSDDELAEFLQSVREARSRQAFPLRTTLEDQLRHTIFIALLERPFSPRLFGLYLDLHRTARLLIHNHEGWQDLLRLMRWPRAWKAGRARVVEAFAQDPCTTLKLIDKYPKEDPVEMKQLLIEALLRSESGDDDELWRNLQQAISWRVALSLPEPAVCRNLVQRYLNVRDDQFDVHQCMGSLLSAQRLHQNLFAARRHIFQPLLQRCIAKLEDKRASASGSKADYWRFQEAEFPADARVEDFLQSYERTETVKGFDCIQSARKLVETCQKVLSSADALDAEKWQRCSHTLPKFSFTAVEGGRGRGAYVTLTKTDAYPQHREAQRLARVAGLERDIKTLGSLLVVDAGAGPSGSGSGSISAGVELEQTHEAEAAPPRSETVGEAAEGVPTSPAFEPLHRPDIETDAGPSVASGAVTTAAPTGESEAMVAAPSTDDQAQDGAEHQDKKVKLESKMG</sequence>
<dbReference type="Gene3D" id="2.60.120.620">
    <property type="entry name" value="q2cbj1_9rhob like domain"/>
    <property type="match status" value="1"/>
</dbReference>
<dbReference type="AlphaFoldDB" id="A0A061H2A1"/>
<dbReference type="RefSeq" id="XP_007881721.1">
    <property type="nucleotide sequence ID" value="XM_007883530.1"/>
</dbReference>
<evidence type="ECO:0000313" key="4">
    <source>
        <dbReference type="Proteomes" id="UP000053664"/>
    </source>
</evidence>
<feature type="compositionally biased region" description="Basic and acidic residues" evidence="1">
    <location>
        <begin position="910"/>
        <end position="925"/>
    </location>
</feature>
<evidence type="ECO:0000259" key="2">
    <source>
        <dbReference type="PROSITE" id="PS51471"/>
    </source>
</evidence>
<feature type="region of interest" description="Disordered" evidence="1">
    <location>
        <begin position="1"/>
        <end position="20"/>
    </location>
</feature>
<dbReference type="PANTHER" id="PTHR33099:SF7">
    <property type="entry name" value="MYND-TYPE DOMAIN-CONTAINING PROTEIN"/>
    <property type="match status" value="1"/>
</dbReference>
<dbReference type="HOGENOM" id="CLU_315702_0_0_1"/>
<protein>
    <recommendedName>
        <fullName evidence="2">Fe2OG dioxygenase domain-containing protein</fullName>
    </recommendedName>
</protein>
<reference evidence="3 4" key="1">
    <citation type="journal article" date="2013" name="Plant Cell">
        <title>The transition from a phytopathogenic smut ancestor to an anamorphic biocontrol agent deciphered by comparative whole-genome analysis.</title>
        <authorList>
            <person name="Lefebvre F."/>
            <person name="Joly D.L."/>
            <person name="Labbe C."/>
            <person name="Teichmann B."/>
            <person name="Linning R."/>
            <person name="Belzile F."/>
            <person name="Bakkeren G."/>
            <person name="Belanger R.R."/>
        </authorList>
    </citation>
    <scope>NUCLEOTIDE SEQUENCE [LARGE SCALE GENOMIC DNA]</scope>
    <source>
        <strain evidence="3 4">PF-1</strain>
    </source>
</reference>
<feature type="compositionally biased region" description="Basic and acidic residues" evidence="1">
    <location>
        <begin position="1"/>
        <end position="13"/>
    </location>
</feature>
<name>A0A061H2A1_9BASI</name>
<feature type="domain" description="Fe2OG dioxygenase" evidence="2">
    <location>
        <begin position="167"/>
        <end position="268"/>
    </location>
</feature>
<proteinExistence type="predicted"/>
<dbReference type="InterPro" id="IPR005123">
    <property type="entry name" value="Oxoglu/Fe-dep_dioxygenase_dom"/>
</dbReference>
<feature type="region of interest" description="Disordered" evidence="1">
    <location>
        <begin position="837"/>
        <end position="925"/>
    </location>
</feature>